<evidence type="ECO:0000256" key="1">
    <source>
        <dbReference type="ARBA" id="ARBA00004651"/>
    </source>
</evidence>
<dbReference type="GO" id="GO:0005886">
    <property type="term" value="C:plasma membrane"/>
    <property type="evidence" value="ECO:0007669"/>
    <property type="project" value="UniProtKB-SubCell"/>
</dbReference>
<evidence type="ECO:0000313" key="9">
    <source>
        <dbReference type="Proteomes" id="UP000737612"/>
    </source>
</evidence>
<feature type="transmembrane region" description="Helical" evidence="7">
    <location>
        <begin position="60"/>
        <end position="84"/>
    </location>
</feature>
<protein>
    <submittedName>
        <fullName evidence="8">Uncharacterized protein</fullName>
    </submittedName>
</protein>
<keyword evidence="4 7" id="KW-0812">Transmembrane</keyword>
<accession>A0A938Z6U0</accession>
<dbReference type="PANTHER" id="PTHR43549">
    <property type="entry name" value="MULTIDRUG RESISTANCE PROTEIN YPNP-RELATED"/>
    <property type="match status" value="1"/>
</dbReference>
<name>A0A938Z6U0_9FIRM</name>
<feature type="transmembrane region" description="Helical" evidence="7">
    <location>
        <begin position="163"/>
        <end position="183"/>
    </location>
</feature>
<keyword evidence="5 7" id="KW-1133">Transmembrane helix</keyword>
<dbReference type="EMBL" id="JAFHBD010000006">
    <property type="protein sequence ID" value="MBN2952379.1"/>
    <property type="molecule type" value="Genomic_DNA"/>
</dbReference>
<evidence type="ECO:0000256" key="7">
    <source>
        <dbReference type="SAM" id="Phobius"/>
    </source>
</evidence>
<reference evidence="8" key="1">
    <citation type="submission" date="2021-02" db="EMBL/GenBank/DDBJ databases">
        <title>Metagenome-assembled genomes from human diarrheal sample B26.</title>
        <authorList>
            <person name="Ateba T.P."/>
            <person name="Alayande K.A."/>
            <person name="Mwanza M."/>
        </authorList>
    </citation>
    <scope>NUCLEOTIDE SEQUENCE</scope>
    <source>
        <strain evidence="8">06WH</strain>
    </source>
</reference>
<dbReference type="Pfam" id="PF01554">
    <property type="entry name" value="MatE"/>
    <property type="match status" value="1"/>
</dbReference>
<evidence type="ECO:0000256" key="3">
    <source>
        <dbReference type="ARBA" id="ARBA00022475"/>
    </source>
</evidence>
<proteinExistence type="predicted"/>
<gene>
    <name evidence="8" type="ORF">JTJ23_02010</name>
</gene>
<dbReference type="GO" id="GO:0042910">
    <property type="term" value="F:xenobiotic transmembrane transporter activity"/>
    <property type="evidence" value="ECO:0007669"/>
    <property type="project" value="InterPro"/>
</dbReference>
<dbReference type="Proteomes" id="UP000737612">
    <property type="component" value="Unassembled WGS sequence"/>
</dbReference>
<evidence type="ECO:0000313" key="8">
    <source>
        <dbReference type="EMBL" id="MBN2952379.1"/>
    </source>
</evidence>
<dbReference type="RefSeq" id="WP_238061167.1">
    <property type="nucleotide sequence ID" value="NZ_DAWEMV010000026.1"/>
</dbReference>
<evidence type="ECO:0000256" key="5">
    <source>
        <dbReference type="ARBA" id="ARBA00022989"/>
    </source>
</evidence>
<dbReference type="InterPro" id="IPR052031">
    <property type="entry name" value="Membrane_Transporter-Flippase"/>
</dbReference>
<dbReference type="GO" id="GO:0015297">
    <property type="term" value="F:antiporter activity"/>
    <property type="evidence" value="ECO:0007669"/>
    <property type="project" value="InterPro"/>
</dbReference>
<dbReference type="PANTHER" id="PTHR43549:SF3">
    <property type="entry name" value="MULTIDRUG RESISTANCE PROTEIN YPNP-RELATED"/>
    <property type="match status" value="1"/>
</dbReference>
<dbReference type="InterPro" id="IPR002528">
    <property type="entry name" value="MATE_fam"/>
</dbReference>
<feature type="transmembrane region" description="Helical" evidence="7">
    <location>
        <begin position="105"/>
        <end position="122"/>
    </location>
</feature>
<comment type="caution">
    <text evidence="8">The sequence shown here is derived from an EMBL/GenBank/DDBJ whole genome shotgun (WGS) entry which is preliminary data.</text>
</comment>
<sequence length="185" mass="20275">MILLFMLPVFGANLLQALYGTVDLMVVGQFASTADVSAVSTFSAQNVGAGEYKRARSSMYLGMIWTFAVGLAVFLFSFSHGALLARLFSDDKDVIAAAADYLRSYAVDCVIVGINFSMMGYLNGNGKTFFVALQGILSTRGAQNRQRNVWQPLCKKSETSPFLWGRLFALFLCIFPRCCAIVITK</sequence>
<comment type="subcellular location">
    <subcellularLocation>
        <location evidence="1">Cell membrane</location>
        <topology evidence="1">Multi-pass membrane protein</topology>
    </subcellularLocation>
</comment>
<keyword evidence="3" id="KW-1003">Cell membrane</keyword>
<evidence type="ECO:0000256" key="4">
    <source>
        <dbReference type="ARBA" id="ARBA00022692"/>
    </source>
</evidence>
<keyword evidence="2" id="KW-0813">Transport</keyword>
<keyword evidence="6 7" id="KW-0472">Membrane</keyword>
<evidence type="ECO:0000256" key="6">
    <source>
        <dbReference type="ARBA" id="ARBA00023136"/>
    </source>
</evidence>
<organism evidence="8 9">
    <name type="scientific">Fusicatenibacter saccharivorans</name>
    <dbReference type="NCBI Taxonomy" id="1150298"/>
    <lineage>
        <taxon>Bacteria</taxon>
        <taxon>Bacillati</taxon>
        <taxon>Bacillota</taxon>
        <taxon>Clostridia</taxon>
        <taxon>Lachnospirales</taxon>
        <taxon>Lachnospiraceae</taxon>
        <taxon>Fusicatenibacter</taxon>
    </lineage>
</organism>
<dbReference type="AlphaFoldDB" id="A0A938Z6U0"/>
<evidence type="ECO:0000256" key="2">
    <source>
        <dbReference type="ARBA" id="ARBA00022448"/>
    </source>
</evidence>